<comment type="caution">
    <text evidence="2">The sequence shown here is derived from an EMBL/GenBank/DDBJ whole genome shotgun (WGS) entry which is preliminary data.</text>
</comment>
<reference evidence="2" key="1">
    <citation type="journal article" date="2020" name="Fungal Divers.">
        <title>Resolving the Mortierellaceae phylogeny through synthesis of multi-gene phylogenetics and phylogenomics.</title>
        <authorList>
            <person name="Vandepol N."/>
            <person name="Liber J."/>
            <person name="Desiro A."/>
            <person name="Na H."/>
            <person name="Kennedy M."/>
            <person name="Barry K."/>
            <person name="Grigoriev I.V."/>
            <person name="Miller A.N."/>
            <person name="O'Donnell K."/>
            <person name="Stajich J.E."/>
            <person name="Bonito G."/>
        </authorList>
    </citation>
    <scope>NUCLEOTIDE SEQUENCE</scope>
    <source>
        <strain evidence="2">NVP1</strain>
    </source>
</reference>
<evidence type="ECO:0000313" key="2">
    <source>
        <dbReference type="EMBL" id="KAF9326180.1"/>
    </source>
</evidence>
<evidence type="ECO:0000313" key="3">
    <source>
        <dbReference type="Proteomes" id="UP000696485"/>
    </source>
</evidence>
<proteinExistence type="predicted"/>
<dbReference type="EMBL" id="JAAAUY010000816">
    <property type="protein sequence ID" value="KAF9326180.1"/>
    <property type="molecule type" value="Genomic_DNA"/>
</dbReference>
<feature type="region of interest" description="Disordered" evidence="1">
    <location>
        <begin position="34"/>
        <end position="57"/>
    </location>
</feature>
<evidence type="ECO:0000256" key="1">
    <source>
        <dbReference type="SAM" id="MobiDB-lite"/>
    </source>
</evidence>
<name>A0A9P5SHA5_9FUNG</name>
<accession>A0A9P5SHA5</accession>
<protein>
    <submittedName>
        <fullName evidence="2">Uncharacterized protein</fullName>
    </submittedName>
</protein>
<gene>
    <name evidence="2" type="ORF">BG006_010371</name>
</gene>
<keyword evidence="3" id="KW-1185">Reference proteome</keyword>
<dbReference type="Proteomes" id="UP000696485">
    <property type="component" value="Unassembled WGS sequence"/>
</dbReference>
<sequence length="306" mass="35921">MSLPFWKRAEHRIPTLGLYRRILKTVQQLPVSCVNQPGKRRKPIQGKGTGPPGSSDPLPAIKRSFLFAWIRDRFRYNRHCTSPRITKEYLMEAEKVFDKLQAAKNGDKKIRDELRDMLNMLVKWAPGSTTQRERYERLKRAQDLVWDIRPHSSIRKDPHPYYKITLKPDLFTFPPELDYYPPTKYPNQMKNQRGKFKNFGGVFLTEVTSAQGSKFPRIRGGTQPTWLSMMLKDRVKLSVKRVNEWKDLEELKRMMIVEEKLMKKLGVDDQGYLEEIDKRLQQVKAQHACRKYISNPTADSLDDAPE</sequence>
<organism evidence="2 3">
    <name type="scientific">Podila minutissima</name>
    <dbReference type="NCBI Taxonomy" id="64525"/>
    <lineage>
        <taxon>Eukaryota</taxon>
        <taxon>Fungi</taxon>
        <taxon>Fungi incertae sedis</taxon>
        <taxon>Mucoromycota</taxon>
        <taxon>Mortierellomycotina</taxon>
        <taxon>Mortierellomycetes</taxon>
        <taxon>Mortierellales</taxon>
        <taxon>Mortierellaceae</taxon>
        <taxon>Podila</taxon>
    </lineage>
</organism>
<dbReference type="AlphaFoldDB" id="A0A9P5SHA5"/>